<organism evidence="1 2">
    <name type="scientific">Flavobacterium quisquiliarum</name>
    <dbReference type="NCBI Taxonomy" id="1834436"/>
    <lineage>
        <taxon>Bacteria</taxon>
        <taxon>Pseudomonadati</taxon>
        <taxon>Bacteroidota</taxon>
        <taxon>Flavobacteriia</taxon>
        <taxon>Flavobacteriales</taxon>
        <taxon>Flavobacteriaceae</taxon>
        <taxon>Flavobacterium</taxon>
    </lineage>
</organism>
<dbReference type="Proteomes" id="UP001595719">
    <property type="component" value="Unassembled WGS sequence"/>
</dbReference>
<keyword evidence="2" id="KW-1185">Reference proteome</keyword>
<dbReference type="Gene3D" id="3.90.930.1">
    <property type="match status" value="1"/>
</dbReference>
<dbReference type="SUPFAM" id="SSF82185">
    <property type="entry name" value="Histone H3 K4-specific methyltransferase SET7/9 N-terminal domain"/>
    <property type="match status" value="1"/>
</dbReference>
<evidence type="ECO:0000313" key="1">
    <source>
        <dbReference type="EMBL" id="MFC4389932.1"/>
    </source>
</evidence>
<sequence length="99" mass="11081">MNVNFENIEIANVDAGGGLTYHYDGLPFTGTIVEYNNNGVLIGEFITKNGSKEGRIALYYNNAQIMDEHFGKDNRLYGIYKEWDENGNLLSEVDCGPQP</sequence>
<name>A0ABV8VZE9_9FLAO</name>
<reference evidence="2" key="1">
    <citation type="journal article" date="2019" name="Int. J. Syst. Evol. Microbiol.">
        <title>The Global Catalogue of Microorganisms (GCM) 10K type strain sequencing project: providing services to taxonomists for standard genome sequencing and annotation.</title>
        <authorList>
            <consortium name="The Broad Institute Genomics Platform"/>
            <consortium name="The Broad Institute Genome Sequencing Center for Infectious Disease"/>
            <person name="Wu L."/>
            <person name="Ma J."/>
        </authorList>
    </citation>
    <scope>NUCLEOTIDE SEQUENCE [LARGE SCALE GENOMIC DNA]</scope>
    <source>
        <strain evidence="2">CGMCC 1.15345</strain>
    </source>
</reference>
<evidence type="ECO:0000313" key="2">
    <source>
        <dbReference type="Proteomes" id="UP001595719"/>
    </source>
</evidence>
<accession>A0ABV8VZE9</accession>
<comment type="caution">
    <text evidence="1">The sequence shown here is derived from an EMBL/GenBank/DDBJ whole genome shotgun (WGS) entry which is preliminary data.</text>
</comment>
<protein>
    <submittedName>
        <fullName evidence="1">Toxin-antitoxin system YwqK family antitoxin</fullName>
    </submittedName>
</protein>
<dbReference type="RefSeq" id="WP_179003711.1">
    <property type="nucleotide sequence ID" value="NZ_JBHSCO010000001.1"/>
</dbReference>
<proteinExistence type="predicted"/>
<gene>
    <name evidence="1" type="ORF">ACFOY0_02890</name>
</gene>
<dbReference type="EMBL" id="JBHSCO010000001">
    <property type="protein sequence ID" value="MFC4389932.1"/>
    <property type="molecule type" value="Genomic_DNA"/>
</dbReference>